<dbReference type="EMBL" id="JAAAUY010000448">
    <property type="protein sequence ID" value="KAF9329776.1"/>
    <property type="molecule type" value="Genomic_DNA"/>
</dbReference>
<feature type="region of interest" description="Disordered" evidence="2">
    <location>
        <begin position="540"/>
        <end position="602"/>
    </location>
</feature>
<accession>A0A9P5SHY6</accession>
<sequence>MPFESSIPSTSSIKLGRTKRARHLTSSSHDDTSVMDDVENMDVQELAWQDLNEDSNRPSQPVALPPPLTLPITRDTLRELDLFEIFKNPQLRHDIVFDPHLQFRPNFDGERGLIKKREADRFWREVDLELNTRQTAIAMRREAAATMLSLAGLSSSSSRLIQQEQQQKCPLPTPNLLPKLIDELREILLSLLPVPPPQDGKGPQPPNPERVLLASTLDPELLLQELDHGVLDVHGLFRYLGDSLKGHCAPMRDAFVESMVSAVVQSGEIVRGIRMCFEILELMKLDIANHQLRTLRPWLLDNSIDFEQKYFTEQLARGGSLQRTQDWFKRSWIRWESVKQSVLGKVSSSSSLSLSSEPSRRGSLAPISTPATASSQSDLNVKEAKSYPLSALMGRRRPSIVTADIGENILDGVVNEGLLDMILRPHGSVSTMPETFELDHYRLLTFHNDFQDLTILCTLLILFRQLARNCWTQQDLIEIKKVVWLLLTDENANFGVNTNTGSGKKSKDLNQSYSMASSGMKDIVIQIEFAARKVRERRANANAAAGSRRSSLAPAPTTPTSLESPNPFRRMSTGPSLFPTPLPSRATFITPAPTHTTTSGLSASDTNLLTSWLDNALSRTSTLYTLIQKRLMIHFRRWLYLHSCSSMLVLSASCASLASAISMSSGLTEPTDTNEDEDDTPGSKDTKQPPTLTVSTAQPSSSSQGSVADKEAKNAPVPEISPEEANKAAAEALASKLSFNTAEMEAHGLTGLEDEMTALLEKIRAVAEFNKKVYGSWYRDLVIQGRSENWLEVPQS</sequence>
<dbReference type="InterPro" id="IPR008862">
    <property type="entry name" value="Tcp11"/>
</dbReference>
<evidence type="ECO:0008006" key="5">
    <source>
        <dbReference type="Google" id="ProtNLM"/>
    </source>
</evidence>
<protein>
    <recommendedName>
        <fullName evidence="5">T-complex 11</fullName>
    </recommendedName>
</protein>
<dbReference type="Pfam" id="PF05794">
    <property type="entry name" value="Tcp11"/>
    <property type="match status" value="1"/>
</dbReference>
<feature type="compositionally biased region" description="Low complexity" evidence="2">
    <location>
        <begin position="540"/>
        <end position="555"/>
    </location>
</feature>
<name>A0A9P5SHY6_9FUNG</name>
<feature type="region of interest" description="Disordered" evidence="2">
    <location>
        <begin position="1"/>
        <end position="37"/>
    </location>
</feature>
<keyword evidence="4" id="KW-1185">Reference proteome</keyword>
<reference evidence="3" key="1">
    <citation type="journal article" date="2020" name="Fungal Divers.">
        <title>Resolving the Mortierellaceae phylogeny through synthesis of multi-gene phylogenetics and phylogenomics.</title>
        <authorList>
            <person name="Vandepol N."/>
            <person name="Liber J."/>
            <person name="Desiro A."/>
            <person name="Na H."/>
            <person name="Kennedy M."/>
            <person name="Barry K."/>
            <person name="Grigoriev I.V."/>
            <person name="Miller A.N."/>
            <person name="O'Donnell K."/>
            <person name="Stajich J.E."/>
            <person name="Bonito G."/>
        </authorList>
    </citation>
    <scope>NUCLEOTIDE SEQUENCE</scope>
    <source>
        <strain evidence="3">NVP1</strain>
    </source>
</reference>
<dbReference type="PANTHER" id="PTHR12832:SF11">
    <property type="entry name" value="LD23868P"/>
    <property type="match status" value="1"/>
</dbReference>
<evidence type="ECO:0000256" key="2">
    <source>
        <dbReference type="SAM" id="MobiDB-lite"/>
    </source>
</evidence>
<comment type="similarity">
    <text evidence="1">Belongs to the TCP11 family.</text>
</comment>
<evidence type="ECO:0000313" key="3">
    <source>
        <dbReference type="EMBL" id="KAF9329776.1"/>
    </source>
</evidence>
<comment type="caution">
    <text evidence="3">The sequence shown here is derived from an EMBL/GenBank/DDBJ whole genome shotgun (WGS) entry which is preliminary data.</text>
</comment>
<feature type="compositionally biased region" description="Low complexity" evidence="2">
    <location>
        <begin position="586"/>
        <end position="598"/>
    </location>
</feature>
<feature type="compositionally biased region" description="Polar residues" evidence="2">
    <location>
        <begin position="369"/>
        <end position="379"/>
    </location>
</feature>
<dbReference type="Proteomes" id="UP000696485">
    <property type="component" value="Unassembled WGS sequence"/>
</dbReference>
<dbReference type="GO" id="GO:0010737">
    <property type="term" value="P:protein kinase A signaling"/>
    <property type="evidence" value="ECO:0007669"/>
    <property type="project" value="TreeGrafter"/>
</dbReference>
<feature type="region of interest" description="Disordered" evidence="2">
    <location>
        <begin position="349"/>
        <end position="379"/>
    </location>
</feature>
<dbReference type="PANTHER" id="PTHR12832">
    <property type="entry name" value="TESTIS-SPECIFIC PROTEIN PBS13 T-COMPLEX 11"/>
    <property type="match status" value="1"/>
</dbReference>
<feature type="compositionally biased region" description="Low complexity" evidence="2">
    <location>
        <begin position="349"/>
        <end position="364"/>
    </location>
</feature>
<gene>
    <name evidence="3" type="ORF">BG006_007190</name>
</gene>
<organism evidence="3 4">
    <name type="scientific">Podila minutissima</name>
    <dbReference type="NCBI Taxonomy" id="64525"/>
    <lineage>
        <taxon>Eukaryota</taxon>
        <taxon>Fungi</taxon>
        <taxon>Fungi incertae sedis</taxon>
        <taxon>Mucoromycota</taxon>
        <taxon>Mortierellomycotina</taxon>
        <taxon>Mortierellomycetes</taxon>
        <taxon>Mortierellales</taxon>
        <taxon>Mortierellaceae</taxon>
        <taxon>Podila</taxon>
    </lineage>
</organism>
<feature type="compositionally biased region" description="Low complexity" evidence="2">
    <location>
        <begin position="693"/>
        <end position="707"/>
    </location>
</feature>
<feature type="region of interest" description="Disordered" evidence="2">
    <location>
        <begin position="665"/>
        <end position="727"/>
    </location>
</feature>
<proteinExistence type="inferred from homology"/>
<evidence type="ECO:0000256" key="1">
    <source>
        <dbReference type="ARBA" id="ARBA00010954"/>
    </source>
</evidence>
<evidence type="ECO:0000313" key="4">
    <source>
        <dbReference type="Proteomes" id="UP000696485"/>
    </source>
</evidence>
<feature type="compositionally biased region" description="Polar residues" evidence="2">
    <location>
        <begin position="1"/>
        <end position="13"/>
    </location>
</feature>
<dbReference type="AlphaFoldDB" id="A0A9P5SHY6"/>